<protein>
    <submittedName>
        <fullName evidence="4">Phosphoinositide phosphatase sac9-related</fullName>
    </submittedName>
</protein>
<dbReference type="InterPro" id="IPR002013">
    <property type="entry name" value="SAC_dom"/>
</dbReference>
<organism evidence="4 5">
    <name type="scientific">Anaeramoeba flamelloides</name>
    <dbReference type="NCBI Taxonomy" id="1746091"/>
    <lineage>
        <taxon>Eukaryota</taxon>
        <taxon>Metamonada</taxon>
        <taxon>Anaeramoebidae</taxon>
        <taxon>Anaeramoeba</taxon>
    </lineage>
</organism>
<feature type="region of interest" description="Disordered" evidence="2">
    <location>
        <begin position="1575"/>
        <end position="1609"/>
    </location>
</feature>
<dbReference type="Pfam" id="PF02383">
    <property type="entry name" value="Syja_N"/>
    <property type="match status" value="1"/>
</dbReference>
<feature type="compositionally biased region" description="Acidic residues" evidence="2">
    <location>
        <begin position="435"/>
        <end position="445"/>
    </location>
</feature>
<sequence>MNKQTIKKTTHLIVQSQTDQFFIISSLCTREDTQIISIDPITGSLCYDGIFGYDLFQNESMAIRALNHRRIKTKSSIRCPALIGYCVMGSRSYLLLGTSVKETTILHGKNIISTITESRWIKIPLQYYSLPDKIEKERMENLLKLPIDDLHFYCDTMDITNPYPSTKSIEDYCPDYCWNEWLSEPFKILGMRKWCVVLLQGCALSRDILTVKIGKAINKTNRNQKIKICILTKKSNLNPGTKGNVGGLNKNCEPGNEIETELILSLYDKDDRSINWTSFVFRIGNIPLGWNYLKSNHKKKNIDSNNKEISFSKLPLQRAITYYQKLKNQTKSKIITCVSLSSNENEINKNLNEKYKNSHDVLRNYIDAELQFLDYDWDESLKNDTISKIIPKFWRIIRPFFFKFNLNQGIIKKTNRYKSEKRNNNNRYSRRKNEDEDEKENENENENEKFLEINTKNLKTRCIYSPNNNYYFLKKITNQNQLFRFSGSVMKEDFLKTNSAIHFFCQQIIGEMCRKLGVGLNDQYSEKNWVLFKLNFTDFSQSFDLRILQCLSELFLLNGEILKILYTNQIKNHHKGNKNNNNNNYYHNILENYNQTFSTEVFQTNYLNLRKKYSNICDDSLRNTMIQYFLGKNLNNYFPITLFNIQNNEIVSNFPSKCLRKIPCRKIILPSYQYKSKKQKKNGKAIKKLPNPQLLLNEPDIKWVVPSDESQVIVDIFLKKPSVVSEICLTVRHELGWGRYPIFFDLFVGDNVDELNTIYNQVRIPFCGDGTKLWYPLKRNRQNVINSFQSTKNIQTPKLSKIRKNSLRYNQISERSEEERKINSNNDNDSNNNNQNNNIKYEFYKNCETMSRIVRIVFYGKAHEKLEQYGEHLILGKIDVFGYRMKSDSPEKIRLKLITNQTQNKIQNIFNLTLPKEFYKTNSINNFWNWDHKVKSLHQSKIIMFNNNQNELKNKKKLSFKKKNVNNNLNEKDTTEDTQPKINNDDNENEINSKQEKNNNQENNNIIIIKEINKNGETLNGNGNGNGNGIKNGNNNENENEKENQKNENVIINSNEKEIENSNNKKNDDSSMNNINEDDNSNDKKINLNPRFLDFLKTYDDPLEAILKYPINYENKKFNCKQYYSFLERLMNLNSNKIKYITFLQSLQIELLRIQLQIDPFLRDHILINNKIDPTSINPEHFIYYRDKKVVSEIMKQDKYKTRYCSNKECKAKLTFTQRNKCSYCFKKYCLECLNSRPIEIIEFAWEETSIVCKKCAEKLLSQRNIINLLIELMKLNNGKEHIQKKLQIEEKNEKLLKLVSLSNSFADRHYQKITKKYNFDISQYPFSSIINSVQTDINSSHIQTVFFPQYLKPNYTWFAPQNIKRIEILLSLNFVYKIKNLTFIVDSLGYNKLDSPLITLLAGDYLPHFIPIKTWDLNLEYQKILKERKQIKLKQKQIESENKNKNENENEVNDDKIIEKYLEEEKNKFIKKKSNLIIPPCTAINLNFSKKINAKIISLLISLKQDENNEKKNVKNTSVLHLGRIMINGVQLPVSYLKNKIEFSNPNNQQNSKSLNKKYVYNVDNNHHHYNYNYSDNEHNHKNNDYDHKNSNKNNQKSNKKNIKKNKKQSEITKSLLWINKMNYDKKAQVLKLEMQNTIVSGISYTIMHNQKEGWISQPKMFSVVVIETSSIGKPIRHELYGIYLIPKVIHGTTLCFDFIKPIRTNKVIVELLSNYGGLTIVPGNVSLY</sequence>
<evidence type="ECO:0000313" key="5">
    <source>
        <dbReference type="Proteomes" id="UP001146793"/>
    </source>
</evidence>
<name>A0AAV8AFK2_9EUKA</name>
<accession>A0AAV8AFK2</accession>
<dbReference type="EMBL" id="JANTQA010000012">
    <property type="protein sequence ID" value="KAJ3450969.1"/>
    <property type="molecule type" value="Genomic_DNA"/>
</dbReference>
<feature type="region of interest" description="Disordered" evidence="2">
    <location>
        <begin position="417"/>
        <end position="446"/>
    </location>
</feature>
<dbReference type="Pfam" id="PF24790">
    <property type="entry name" value="SAC9_GBDL_1st"/>
    <property type="match status" value="1"/>
</dbReference>
<dbReference type="Pfam" id="PF24789">
    <property type="entry name" value="SAC9_GBDL_2nd"/>
    <property type="match status" value="1"/>
</dbReference>
<feature type="compositionally biased region" description="Basic residues" evidence="2">
    <location>
        <begin position="954"/>
        <end position="964"/>
    </location>
</feature>
<feature type="region of interest" description="Disordered" evidence="2">
    <location>
        <begin position="1019"/>
        <end position="1084"/>
    </location>
</feature>
<dbReference type="PANTHER" id="PTHR46817:SF1">
    <property type="entry name" value="SAC DOMAIN-CONTAINING PROTEIN"/>
    <property type="match status" value="1"/>
</dbReference>
<feature type="compositionally biased region" description="Basic residues" evidence="2">
    <location>
        <begin position="1599"/>
        <end position="1608"/>
    </location>
</feature>
<feature type="domain" description="SAC" evidence="3">
    <location>
        <begin position="142"/>
        <end position="291"/>
    </location>
</feature>
<feature type="coiled-coil region" evidence="1">
    <location>
        <begin position="1422"/>
        <end position="1456"/>
    </location>
</feature>
<proteinExistence type="predicted"/>
<dbReference type="PANTHER" id="PTHR46817">
    <property type="entry name" value="PHOSPHOINOSITIDE PHOSPHATASE SAC9-RELATED"/>
    <property type="match status" value="1"/>
</dbReference>
<dbReference type="PROSITE" id="PS50275">
    <property type="entry name" value="SAC"/>
    <property type="match status" value="1"/>
</dbReference>
<dbReference type="InterPro" id="IPR057553">
    <property type="entry name" value="SAC9_GBDL_2nd"/>
</dbReference>
<feature type="region of interest" description="Disordered" evidence="2">
    <location>
        <begin position="810"/>
        <end position="837"/>
    </location>
</feature>
<evidence type="ECO:0000256" key="2">
    <source>
        <dbReference type="SAM" id="MobiDB-lite"/>
    </source>
</evidence>
<comment type="caution">
    <text evidence="4">The sequence shown here is derived from an EMBL/GenBank/DDBJ whole genome shotgun (WGS) entry which is preliminary data.</text>
</comment>
<feature type="compositionally biased region" description="Basic and acidic residues" evidence="2">
    <location>
        <begin position="1055"/>
        <end position="1069"/>
    </location>
</feature>
<feature type="region of interest" description="Disordered" evidence="2">
    <location>
        <begin position="954"/>
        <end position="999"/>
    </location>
</feature>
<gene>
    <name evidence="4" type="ORF">M0812_07165</name>
</gene>
<feature type="compositionally biased region" description="Low complexity" evidence="2">
    <location>
        <begin position="823"/>
        <end position="837"/>
    </location>
</feature>
<dbReference type="GO" id="GO:0016791">
    <property type="term" value="F:phosphatase activity"/>
    <property type="evidence" value="ECO:0007669"/>
    <property type="project" value="InterPro"/>
</dbReference>
<feature type="compositionally biased region" description="Basic and acidic residues" evidence="2">
    <location>
        <begin position="970"/>
        <end position="979"/>
    </location>
</feature>
<reference evidence="4" key="1">
    <citation type="submission" date="2022-08" db="EMBL/GenBank/DDBJ databases">
        <title>Novel sulphate-reducing endosymbionts in the free-living metamonad Anaeramoeba.</title>
        <authorList>
            <person name="Jerlstrom-Hultqvist J."/>
            <person name="Cepicka I."/>
            <person name="Gallot-Lavallee L."/>
            <person name="Salas-Leiva D."/>
            <person name="Curtis B.A."/>
            <person name="Zahonova K."/>
            <person name="Pipaliya S."/>
            <person name="Dacks J."/>
            <person name="Roger A.J."/>
        </authorList>
    </citation>
    <scope>NUCLEOTIDE SEQUENCE</scope>
    <source>
        <strain evidence="4">Busselton2</strain>
    </source>
</reference>
<keyword evidence="1" id="KW-0175">Coiled coil</keyword>
<dbReference type="InterPro" id="IPR057555">
    <property type="entry name" value="SAC9_GBDL_1st"/>
</dbReference>
<feature type="compositionally biased region" description="Basic and acidic residues" evidence="2">
    <location>
        <begin position="1577"/>
        <end position="1591"/>
    </location>
</feature>
<evidence type="ECO:0000313" key="4">
    <source>
        <dbReference type="EMBL" id="KAJ3450969.1"/>
    </source>
</evidence>
<evidence type="ECO:0000259" key="3">
    <source>
        <dbReference type="PROSITE" id="PS50275"/>
    </source>
</evidence>
<evidence type="ECO:0000256" key="1">
    <source>
        <dbReference type="SAM" id="Coils"/>
    </source>
</evidence>
<dbReference type="Proteomes" id="UP001146793">
    <property type="component" value="Unassembled WGS sequence"/>
</dbReference>